<dbReference type="GeneID" id="5129694"/>
<dbReference type="Proteomes" id="UP000001997">
    <property type="component" value="Unassembled WGS sequence"/>
</dbReference>
<dbReference type="VEuPathDB" id="FungiDB:PGUG_00533"/>
<sequence length="551" mass="61772">MMSSYKQKVVSVPSPCASMIAFCNLVTLTIHIRPIEGHNSYKELTIDILDDLEQHTSVREGNTTSHSSPKITQVEWEFCLPDTKASKIGVLIETYAMLLVYDIREQSPPLIIRQTRVDGLCKFQWIPPIIDEAPEGAYINCKQLLLFTDNYLHAKLYSLDCTTISWTIETPVPNSGIIVKPCSKNRIWTLVGEQISTTSHPPVVYLFFNFGSESSLFHTFELTDEESTTRLCAPELSWSQSGNWLLDFSTNECLFGFCMDLYNSLGLGTTSQSIGSGLEIRKGTPVATLNWLTDGIHQGSAGATKSLVTYGALNYLSSWVQLANSEVVVIASLLDGQVELLCYSVLKLRLTKVAFSNANIRYVWQQHGSTVRKVITKGVQLEDLNAINSSNHCLSITCHDTILVYVLSETETVQFDHKSTLKFTEPIDAVIHLKDSAQNAMIVVAGQYIIAYSVERDSVQVLFESSIIHDTLVYEQDNKCTILIKVANEGLKSDWYSMNVAYEELLRDEPTITSVKHRPPTQDSRSRWQRLHLPSITNDDITDTFGLKSRS</sequence>
<accession>A5DB78</accession>
<dbReference type="AlphaFoldDB" id="A5DB78"/>
<dbReference type="InParanoid" id="A5DB78"/>
<evidence type="ECO:0000313" key="2">
    <source>
        <dbReference type="Proteomes" id="UP000001997"/>
    </source>
</evidence>
<name>A5DB78_PICGU</name>
<gene>
    <name evidence="1" type="ORF">PGUG_00533</name>
</gene>
<dbReference type="eggNOG" id="ENOG502SWSU">
    <property type="taxonomic scope" value="Eukaryota"/>
</dbReference>
<dbReference type="RefSeq" id="XP_001487156.2">
    <property type="nucleotide sequence ID" value="XM_001487106.1"/>
</dbReference>
<protein>
    <submittedName>
        <fullName evidence="1">Uncharacterized protein</fullName>
    </submittedName>
</protein>
<dbReference type="HOGENOM" id="CLU_031204_0_0_1"/>
<dbReference type="OrthoDB" id="4020988at2759"/>
<proteinExistence type="predicted"/>
<organism evidence="1 2">
    <name type="scientific">Meyerozyma guilliermondii (strain ATCC 6260 / CBS 566 / DSM 6381 / JCM 1539 / NBRC 10279 / NRRL Y-324)</name>
    <name type="common">Yeast</name>
    <name type="synonym">Candida guilliermondii</name>
    <dbReference type="NCBI Taxonomy" id="294746"/>
    <lineage>
        <taxon>Eukaryota</taxon>
        <taxon>Fungi</taxon>
        <taxon>Dikarya</taxon>
        <taxon>Ascomycota</taxon>
        <taxon>Saccharomycotina</taxon>
        <taxon>Pichiomycetes</taxon>
        <taxon>Debaryomycetaceae</taxon>
        <taxon>Meyerozyma</taxon>
    </lineage>
</organism>
<dbReference type="EMBL" id="CH408155">
    <property type="protein sequence ID" value="EDK36435.2"/>
    <property type="molecule type" value="Genomic_DNA"/>
</dbReference>
<dbReference type="OMA" id="IESIEWI"/>
<keyword evidence="2" id="KW-1185">Reference proteome</keyword>
<dbReference type="STRING" id="294746.A5DB78"/>
<evidence type="ECO:0000313" key="1">
    <source>
        <dbReference type="EMBL" id="EDK36435.2"/>
    </source>
</evidence>
<dbReference type="KEGG" id="pgu:PGUG_00533"/>
<reference evidence="1 2" key="1">
    <citation type="journal article" date="2009" name="Nature">
        <title>Evolution of pathogenicity and sexual reproduction in eight Candida genomes.</title>
        <authorList>
            <person name="Butler G."/>
            <person name="Rasmussen M.D."/>
            <person name="Lin M.F."/>
            <person name="Santos M.A."/>
            <person name="Sakthikumar S."/>
            <person name="Munro C.A."/>
            <person name="Rheinbay E."/>
            <person name="Grabherr M."/>
            <person name="Forche A."/>
            <person name="Reedy J.L."/>
            <person name="Agrafioti I."/>
            <person name="Arnaud M.B."/>
            <person name="Bates S."/>
            <person name="Brown A.J."/>
            <person name="Brunke S."/>
            <person name="Costanzo M.C."/>
            <person name="Fitzpatrick D.A."/>
            <person name="de Groot P.W."/>
            <person name="Harris D."/>
            <person name="Hoyer L.L."/>
            <person name="Hube B."/>
            <person name="Klis F.M."/>
            <person name="Kodira C."/>
            <person name="Lennard N."/>
            <person name="Logue M.E."/>
            <person name="Martin R."/>
            <person name="Neiman A.M."/>
            <person name="Nikolaou E."/>
            <person name="Quail M.A."/>
            <person name="Quinn J."/>
            <person name="Santos M.C."/>
            <person name="Schmitzberger F.F."/>
            <person name="Sherlock G."/>
            <person name="Shah P."/>
            <person name="Silverstein K.A."/>
            <person name="Skrzypek M.S."/>
            <person name="Soll D."/>
            <person name="Staggs R."/>
            <person name="Stansfield I."/>
            <person name="Stumpf M.P."/>
            <person name="Sudbery P.E."/>
            <person name="Srikantha T."/>
            <person name="Zeng Q."/>
            <person name="Berman J."/>
            <person name="Berriman M."/>
            <person name="Heitman J."/>
            <person name="Gow N.A."/>
            <person name="Lorenz M.C."/>
            <person name="Birren B.W."/>
            <person name="Kellis M."/>
            <person name="Cuomo C.A."/>
        </authorList>
    </citation>
    <scope>NUCLEOTIDE SEQUENCE [LARGE SCALE GENOMIC DNA]</scope>
    <source>
        <strain evidence="2">ATCC 6260 / CBS 566 / DSM 6381 / JCM 1539 / NBRC 10279 / NRRL Y-324</strain>
    </source>
</reference>